<accession>A0A3N9TH08</accession>
<evidence type="ECO:0000313" key="2">
    <source>
        <dbReference type="Proteomes" id="UP000281112"/>
    </source>
</evidence>
<dbReference type="EMBL" id="RJVQ01000003">
    <property type="protein sequence ID" value="RQW63300.1"/>
    <property type="molecule type" value="Genomic_DNA"/>
</dbReference>
<reference evidence="1 2" key="1">
    <citation type="submission" date="2018-11" db="EMBL/GenBank/DDBJ databases">
        <title>Vibrio LJC006 sp. nov., isolated from seawater during the bloom of the enteromorpha.</title>
        <authorList>
            <person name="Liang J."/>
        </authorList>
    </citation>
    <scope>NUCLEOTIDE SEQUENCE [LARGE SCALE GENOMIC DNA]</scope>
    <source>
        <strain evidence="1 2">LJC006</strain>
    </source>
</reference>
<gene>
    <name evidence="1" type="ORF">EES38_08580</name>
</gene>
<organism evidence="1 2">
    <name type="scientific">Vibrio viridaestus</name>
    <dbReference type="NCBI Taxonomy" id="2487322"/>
    <lineage>
        <taxon>Bacteria</taxon>
        <taxon>Pseudomonadati</taxon>
        <taxon>Pseudomonadota</taxon>
        <taxon>Gammaproteobacteria</taxon>
        <taxon>Vibrionales</taxon>
        <taxon>Vibrionaceae</taxon>
        <taxon>Vibrio</taxon>
    </lineage>
</organism>
<dbReference type="InterPro" id="IPR036255">
    <property type="entry name" value="YgfB-like_sf"/>
</dbReference>
<keyword evidence="2" id="KW-1185">Reference proteome</keyword>
<comment type="caution">
    <text evidence="1">The sequence shown here is derived from an EMBL/GenBank/DDBJ whole genome shotgun (WGS) entry which is preliminary data.</text>
</comment>
<dbReference type="AlphaFoldDB" id="A0A3N9TH08"/>
<dbReference type="RefSeq" id="WP_124937186.1">
    <property type="nucleotide sequence ID" value="NZ_RJVQ01000003.1"/>
</dbReference>
<proteinExistence type="predicted"/>
<dbReference type="NCBIfam" id="TIGR02292">
    <property type="entry name" value="ygfB_yecA"/>
    <property type="match status" value="1"/>
</dbReference>
<dbReference type="InterPro" id="IPR011978">
    <property type="entry name" value="YgfB-like"/>
</dbReference>
<protein>
    <submittedName>
        <fullName evidence="1">YecA family protein</fullName>
    </submittedName>
</protein>
<dbReference type="SUPFAM" id="SSF101327">
    <property type="entry name" value="YgfB-like"/>
    <property type="match status" value="1"/>
</dbReference>
<sequence length="186" mass="20656">MTLSEFITTTHNEESVLNEAKTHGFLTALAVAPNLLPPTEWLPYLWGGTEQAPFTDGEMLEQYIDIIVAMWNGHRSAVLDGSWNWPEGFVLDEDEIVSVPVRDLCEGILQGWQLTADDWNVIMPEETEDGALLGGFLLSISMLFDPDTAMTTLTEHGIEGLDQFEEIYDAVPQMLVGLAKKGEQAE</sequence>
<dbReference type="Pfam" id="PF03695">
    <property type="entry name" value="UPF0149"/>
    <property type="match status" value="1"/>
</dbReference>
<dbReference type="OrthoDB" id="570299at2"/>
<name>A0A3N9TH08_9VIBR</name>
<dbReference type="Proteomes" id="UP000281112">
    <property type="component" value="Unassembled WGS sequence"/>
</dbReference>
<evidence type="ECO:0000313" key="1">
    <source>
        <dbReference type="EMBL" id="RQW63300.1"/>
    </source>
</evidence>